<dbReference type="CDD" id="cd07017">
    <property type="entry name" value="S14_ClpP_2"/>
    <property type="match status" value="1"/>
</dbReference>
<dbReference type="Pfam" id="PF00574">
    <property type="entry name" value="CLP_protease"/>
    <property type="match status" value="1"/>
</dbReference>
<dbReference type="InterPro" id="IPR023562">
    <property type="entry name" value="ClpP/TepA"/>
</dbReference>
<comment type="catalytic activity">
    <reaction evidence="2">
        <text>Hydrolysis of proteins to small peptides in the presence of ATP and magnesium. alpha-casein is the usual test substrate. In the absence of ATP, only oligopeptides shorter than five residues are hydrolyzed (such as succinyl-Leu-Tyr-|-NHMec, and Leu-Tyr-Leu-|-Tyr-Trp, in which cleavage of the -Tyr-|-Leu- and -Tyr-|-Trp bonds also occurs).</text>
        <dbReference type="EC" id="3.4.21.92"/>
    </reaction>
</comment>
<keyword evidence="2" id="KW-0720">Serine protease</keyword>
<dbReference type="Proteomes" id="UP000317990">
    <property type="component" value="Unassembled WGS sequence"/>
</dbReference>
<comment type="caution">
    <text evidence="4">The sequence shown here is derived from an EMBL/GenBank/DDBJ whole genome shotgun (WGS) entry which is preliminary data.</text>
</comment>
<dbReference type="GO" id="GO:0009368">
    <property type="term" value="C:endopeptidase Clp complex"/>
    <property type="evidence" value="ECO:0007669"/>
    <property type="project" value="TreeGrafter"/>
</dbReference>
<keyword evidence="2" id="KW-0378">Hydrolase</keyword>
<comment type="caution">
    <text evidence="2">Lacks conserved residue(s) required for the propagation of feature annotation.</text>
</comment>
<comment type="function">
    <text evidence="2">Cleaves peptides in various proteins in a process that requires ATP hydrolysis. Has a chymotrypsin-like activity. Plays a major role in the degradation of misfolded proteins.</text>
</comment>
<dbReference type="Gene3D" id="3.90.226.10">
    <property type="entry name" value="2-enoyl-CoA Hydratase, Chain A, domain 1"/>
    <property type="match status" value="1"/>
</dbReference>
<sequence length="244" mass="26248">MFPGSPLAPPAGLTLATVGPGPQAVSAPYGLDGGAMRTPPPDLPSLLLKERIVYMGLPLFSDDDAKRQLGMDVTELIIAQLLYLEFDSPDKPIFFYINSTGTSWYGGDAVGFETEAFAICDTIRYVKPPVHTICIGQAMGSAAMILSAGSKGFRASLPNASIVLHQPRSGTRGQASDIQIRAREVLSNKQTMLRMLAENTGQSLEQINKDSNRMTYMTPEQARAYGLIDRVLTSQKDLPAAVAV</sequence>
<evidence type="ECO:0000313" key="4">
    <source>
        <dbReference type="EMBL" id="TGG92622.1"/>
    </source>
</evidence>
<accession>A0A524RNI2</accession>
<dbReference type="HAMAP" id="MF_00444">
    <property type="entry name" value="ClpP"/>
    <property type="match status" value="1"/>
</dbReference>
<proteinExistence type="inferred from homology"/>
<dbReference type="PANTHER" id="PTHR10381">
    <property type="entry name" value="ATP-DEPENDENT CLP PROTEASE PROTEOLYTIC SUBUNIT"/>
    <property type="match status" value="1"/>
</dbReference>
<dbReference type="GO" id="GO:0004176">
    <property type="term" value="F:ATP-dependent peptidase activity"/>
    <property type="evidence" value="ECO:0007669"/>
    <property type="project" value="InterPro"/>
</dbReference>
<dbReference type="PRINTS" id="PR00127">
    <property type="entry name" value="CLPPROTEASEP"/>
</dbReference>
<dbReference type="InterPro" id="IPR001907">
    <property type="entry name" value="ClpP"/>
</dbReference>
<name>A0A524RNI2_9CHRO</name>
<reference evidence="4 5" key="1">
    <citation type="journal article" date="2019" name="mSystems">
        <title>Life at home and on the roam: Genomic adaptions reflect the dual lifestyle of an intracellular, facultative symbiont.</title>
        <authorList>
            <person name="Burgsdorf I."/>
        </authorList>
    </citation>
    <scope>NUCLEOTIDE SEQUENCE [LARGE SCALE GENOMIC DNA]</scope>
    <source>
        <strain evidence="4">277cV</strain>
    </source>
</reference>
<dbReference type="GO" id="GO:0004252">
    <property type="term" value="F:serine-type endopeptidase activity"/>
    <property type="evidence" value="ECO:0007669"/>
    <property type="project" value="UniProtKB-UniRule"/>
</dbReference>
<evidence type="ECO:0000256" key="3">
    <source>
        <dbReference type="RuleBase" id="RU003567"/>
    </source>
</evidence>
<evidence type="ECO:0000256" key="1">
    <source>
        <dbReference type="ARBA" id="ARBA00007039"/>
    </source>
</evidence>
<dbReference type="SUPFAM" id="SSF52096">
    <property type="entry name" value="ClpP/crotonase"/>
    <property type="match status" value="1"/>
</dbReference>
<feature type="active site" evidence="2">
    <location>
        <position position="165"/>
    </location>
</feature>
<dbReference type="EMBL" id="SRMO01000059">
    <property type="protein sequence ID" value="TGG92622.1"/>
    <property type="molecule type" value="Genomic_DNA"/>
</dbReference>
<keyword evidence="2 4" id="KW-0645">Protease</keyword>
<organism evidence="4 5">
    <name type="scientific">Aphanocapsa feldmannii 277cV</name>
    <dbReference type="NCBI Taxonomy" id="2507553"/>
    <lineage>
        <taxon>Bacteria</taxon>
        <taxon>Bacillati</taxon>
        <taxon>Cyanobacteriota</taxon>
        <taxon>Cyanophyceae</taxon>
        <taxon>Oscillatoriophycideae</taxon>
        <taxon>Chroococcales</taxon>
        <taxon>Microcystaceae</taxon>
        <taxon>Aphanocapsa</taxon>
    </lineage>
</organism>
<dbReference type="PANTHER" id="PTHR10381:SF72">
    <property type="entry name" value="ATP-DEPENDENT CLP PROTEASE PROTEOLYTIC SUBUNIT-LIKE-RELATED"/>
    <property type="match status" value="1"/>
</dbReference>
<gene>
    <name evidence="2" type="primary">clpP</name>
    <name evidence="4" type="ORF">ERJ67_05230</name>
</gene>
<evidence type="ECO:0000256" key="2">
    <source>
        <dbReference type="HAMAP-Rule" id="MF_00444"/>
    </source>
</evidence>
<dbReference type="GO" id="GO:0005737">
    <property type="term" value="C:cytoplasm"/>
    <property type="evidence" value="ECO:0007669"/>
    <property type="project" value="UniProtKB-SubCell"/>
</dbReference>
<comment type="subcellular location">
    <subcellularLocation>
        <location evidence="2">Cytoplasm</location>
    </subcellularLocation>
</comment>
<comment type="similarity">
    <text evidence="1 2 3">Belongs to the peptidase S14 family.</text>
</comment>
<dbReference type="InterPro" id="IPR029045">
    <property type="entry name" value="ClpP/crotonase-like_dom_sf"/>
</dbReference>
<dbReference type="GO" id="GO:0006515">
    <property type="term" value="P:protein quality control for misfolded or incompletely synthesized proteins"/>
    <property type="evidence" value="ECO:0007669"/>
    <property type="project" value="TreeGrafter"/>
</dbReference>
<dbReference type="NCBIfam" id="NF009204">
    <property type="entry name" value="PRK12552.1"/>
    <property type="match status" value="1"/>
</dbReference>
<evidence type="ECO:0000313" key="5">
    <source>
        <dbReference type="Proteomes" id="UP000317990"/>
    </source>
</evidence>
<keyword evidence="2" id="KW-0963">Cytoplasm</keyword>
<dbReference type="GO" id="GO:0051117">
    <property type="term" value="F:ATPase binding"/>
    <property type="evidence" value="ECO:0007669"/>
    <property type="project" value="TreeGrafter"/>
</dbReference>
<dbReference type="EC" id="3.4.21.92" evidence="2"/>
<comment type="subunit">
    <text evidence="2">Fourteen ClpP subunits assemble into 2 heptameric rings which stack back to back to give a disk-like structure with a central cavity, resembling the structure of eukaryotic proteasomes.</text>
</comment>
<protein>
    <recommendedName>
        <fullName evidence="2 3">ATP-dependent Clp protease proteolytic subunit</fullName>
        <ecNumber evidence="2">3.4.21.92</ecNumber>
    </recommendedName>
    <alternativeName>
        <fullName evidence="2">Endopeptidase Clp</fullName>
    </alternativeName>
</protein>
<dbReference type="AlphaFoldDB" id="A0A524RNI2"/>